<sequence length="170" mass="18995">MHLLIVILGVYVATLGFAILINVSPKALNLGGLVGVAGYLVYLAYFTFIGGYVGANVFGAFTIGICGMLAAKYKKMPVIIFNIPALVPLVPGGQAYQVMKYVAMNRPHLAFFYLMQVLMIAGALAMGFLLSELVIQLYNYLKRNLKKEEKAHKRFFFFWFKDVKIIRVQN</sequence>
<dbReference type="PATRIC" id="fig|1122148.6.peg.943"/>
<organism evidence="10 11">
    <name type="scientific">Fructilactobacillus lindneri DSM 20690 = JCM 11027</name>
    <dbReference type="NCBI Taxonomy" id="1122148"/>
    <lineage>
        <taxon>Bacteria</taxon>
        <taxon>Bacillati</taxon>
        <taxon>Bacillota</taxon>
        <taxon>Bacilli</taxon>
        <taxon>Lactobacillales</taxon>
        <taxon>Lactobacillaceae</taxon>
        <taxon>Fructilactobacillus</taxon>
    </lineage>
</organism>
<name>A0A0R2JN90_9LACO</name>
<evidence type="ECO:0000256" key="7">
    <source>
        <dbReference type="ARBA" id="ARBA00034125"/>
    </source>
</evidence>
<dbReference type="Proteomes" id="UP000051565">
    <property type="component" value="Unassembled WGS sequence"/>
</dbReference>
<evidence type="ECO:0000256" key="4">
    <source>
        <dbReference type="ARBA" id="ARBA00022692"/>
    </source>
</evidence>
<feature type="transmembrane region" description="Helical" evidence="8">
    <location>
        <begin position="111"/>
        <end position="138"/>
    </location>
</feature>
<accession>A0A0R2JN90</accession>
<evidence type="ECO:0000256" key="3">
    <source>
        <dbReference type="ARBA" id="ARBA00022519"/>
    </source>
</evidence>
<dbReference type="PANTHER" id="PTHR34390:SF1">
    <property type="entry name" value="SUCCINATE TRANSPORTER SUBUNIT YJJB-RELATED"/>
    <property type="match status" value="1"/>
</dbReference>
<comment type="caution">
    <text evidence="10">The sequence shown here is derived from an EMBL/GenBank/DDBJ whole genome shotgun (WGS) entry which is preliminary data.</text>
</comment>
<reference evidence="10 11" key="1">
    <citation type="journal article" date="2015" name="Genome Announc.">
        <title>Expanding the biotechnology potential of lactobacilli through comparative genomics of 213 strains and associated genera.</title>
        <authorList>
            <person name="Sun Z."/>
            <person name="Harris H.M."/>
            <person name="McCann A."/>
            <person name="Guo C."/>
            <person name="Argimon S."/>
            <person name="Zhang W."/>
            <person name="Yang X."/>
            <person name="Jeffery I.B."/>
            <person name="Cooney J.C."/>
            <person name="Kagawa T.F."/>
            <person name="Liu W."/>
            <person name="Song Y."/>
            <person name="Salvetti E."/>
            <person name="Wrobel A."/>
            <person name="Rasinkangas P."/>
            <person name="Parkhill J."/>
            <person name="Rea M.C."/>
            <person name="O'Sullivan O."/>
            <person name="Ritari J."/>
            <person name="Douillard F.P."/>
            <person name="Paul Ross R."/>
            <person name="Yang R."/>
            <person name="Briner A.E."/>
            <person name="Felis G.E."/>
            <person name="de Vos W.M."/>
            <person name="Barrangou R."/>
            <person name="Klaenhammer T.R."/>
            <person name="Caufield P.W."/>
            <person name="Cui Y."/>
            <person name="Zhang H."/>
            <person name="O'Toole P.W."/>
        </authorList>
    </citation>
    <scope>NUCLEOTIDE SEQUENCE [LARGE SCALE GENOMIC DNA]</scope>
    <source>
        <strain evidence="10 11">DSM 20690</strain>
    </source>
</reference>
<gene>
    <name evidence="10" type="ORF">IV52_GL000919</name>
</gene>
<evidence type="ECO:0000256" key="8">
    <source>
        <dbReference type="SAM" id="Phobius"/>
    </source>
</evidence>
<dbReference type="AlphaFoldDB" id="A0A0R2JN90"/>
<dbReference type="InterPro" id="IPR050539">
    <property type="entry name" value="ThrE_Dicarb/AminoAcid_Exp"/>
</dbReference>
<dbReference type="RefSeq" id="WP_078775175.1">
    <property type="nucleotide sequence ID" value="NZ_FUXS01000002.1"/>
</dbReference>
<comment type="subcellular location">
    <subcellularLocation>
        <location evidence="1">Cell membrane</location>
        <topology evidence="1">Multi-pass membrane protein</topology>
    </subcellularLocation>
</comment>
<feature type="domain" description="Threonine/Serine exporter ThrE" evidence="9">
    <location>
        <begin position="8"/>
        <end position="134"/>
    </location>
</feature>
<dbReference type="GeneID" id="61249943"/>
<dbReference type="PANTHER" id="PTHR34390">
    <property type="entry name" value="UPF0442 PROTEIN YJJB-RELATED"/>
    <property type="match status" value="1"/>
</dbReference>
<evidence type="ECO:0000313" key="10">
    <source>
        <dbReference type="EMBL" id="KRN78643.1"/>
    </source>
</evidence>
<evidence type="ECO:0000259" key="9">
    <source>
        <dbReference type="Pfam" id="PF12821"/>
    </source>
</evidence>
<evidence type="ECO:0000256" key="5">
    <source>
        <dbReference type="ARBA" id="ARBA00022989"/>
    </source>
</evidence>
<dbReference type="EMBL" id="JQBT01000033">
    <property type="protein sequence ID" value="KRN78643.1"/>
    <property type="molecule type" value="Genomic_DNA"/>
</dbReference>
<feature type="transmembrane region" description="Helical" evidence="8">
    <location>
        <begin position="42"/>
        <end position="71"/>
    </location>
</feature>
<evidence type="ECO:0000313" key="11">
    <source>
        <dbReference type="Proteomes" id="UP000051565"/>
    </source>
</evidence>
<keyword evidence="4 8" id="KW-0812">Transmembrane</keyword>
<evidence type="ECO:0000256" key="1">
    <source>
        <dbReference type="ARBA" id="ARBA00004651"/>
    </source>
</evidence>
<dbReference type="GO" id="GO:0005886">
    <property type="term" value="C:plasma membrane"/>
    <property type="evidence" value="ECO:0007669"/>
    <property type="project" value="UniProtKB-SubCell"/>
</dbReference>
<evidence type="ECO:0000256" key="6">
    <source>
        <dbReference type="ARBA" id="ARBA00023136"/>
    </source>
</evidence>
<keyword evidence="2" id="KW-1003">Cell membrane</keyword>
<dbReference type="Pfam" id="PF12821">
    <property type="entry name" value="ThrE_2"/>
    <property type="match status" value="1"/>
</dbReference>
<protein>
    <recommendedName>
        <fullName evidence="9">Threonine/Serine exporter ThrE domain-containing protein</fullName>
    </recommendedName>
</protein>
<proteinExistence type="inferred from homology"/>
<dbReference type="GO" id="GO:0015744">
    <property type="term" value="P:succinate transport"/>
    <property type="evidence" value="ECO:0007669"/>
    <property type="project" value="TreeGrafter"/>
</dbReference>
<keyword evidence="3" id="KW-0997">Cell inner membrane</keyword>
<feature type="transmembrane region" description="Helical" evidence="8">
    <location>
        <begin position="78"/>
        <end position="99"/>
    </location>
</feature>
<evidence type="ECO:0000256" key="2">
    <source>
        <dbReference type="ARBA" id="ARBA00022475"/>
    </source>
</evidence>
<keyword evidence="5 8" id="KW-1133">Transmembrane helix</keyword>
<keyword evidence="11" id="KW-1185">Reference proteome</keyword>
<dbReference type="OrthoDB" id="9810047at2"/>
<keyword evidence="6 8" id="KW-0472">Membrane</keyword>
<comment type="similarity">
    <text evidence="7">Belongs to the ThrE exporter (TC 2.A.79) family.</text>
</comment>
<dbReference type="InterPro" id="IPR024528">
    <property type="entry name" value="ThrE_2"/>
</dbReference>